<gene>
    <name evidence="1" type="ORF">S03H2_55378</name>
</gene>
<evidence type="ECO:0008006" key="2">
    <source>
        <dbReference type="Google" id="ProtNLM"/>
    </source>
</evidence>
<sequence>MECRIGVYICHCGTNIAGTVDVEAVTEFAQKLPFVVIARDYKYMCSDPGQELIRQDIKELGLNRIVVASCSPLMHE</sequence>
<dbReference type="EMBL" id="BARU01035366">
    <property type="protein sequence ID" value="GAH79837.1"/>
    <property type="molecule type" value="Genomic_DNA"/>
</dbReference>
<organism evidence="1">
    <name type="scientific">marine sediment metagenome</name>
    <dbReference type="NCBI Taxonomy" id="412755"/>
    <lineage>
        <taxon>unclassified sequences</taxon>
        <taxon>metagenomes</taxon>
        <taxon>ecological metagenomes</taxon>
    </lineage>
</organism>
<accession>X1IDS1</accession>
<name>X1IDS1_9ZZZZ</name>
<reference evidence="1" key="1">
    <citation type="journal article" date="2014" name="Front. Microbiol.">
        <title>High frequency of phylogenetically diverse reductive dehalogenase-homologous genes in deep subseafloor sedimentary metagenomes.</title>
        <authorList>
            <person name="Kawai M."/>
            <person name="Futagami T."/>
            <person name="Toyoda A."/>
            <person name="Takaki Y."/>
            <person name="Nishi S."/>
            <person name="Hori S."/>
            <person name="Arai W."/>
            <person name="Tsubouchi T."/>
            <person name="Morono Y."/>
            <person name="Uchiyama I."/>
            <person name="Ito T."/>
            <person name="Fujiyama A."/>
            <person name="Inagaki F."/>
            <person name="Takami H."/>
        </authorList>
    </citation>
    <scope>NUCLEOTIDE SEQUENCE</scope>
    <source>
        <strain evidence="1">Expedition CK06-06</strain>
    </source>
</reference>
<evidence type="ECO:0000313" key="1">
    <source>
        <dbReference type="EMBL" id="GAH79837.1"/>
    </source>
</evidence>
<protein>
    <recommendedName>
        <fullName evidence="2">Disulfide reductase</fullName>
    </recommendedName>
</protein>
<proteinExistence type="predicted"/>
<feature type="non-terminal residue" evidence="1">
    <location>
        <position position="76"/>
    </location>
</feature>
<comment type="caution">
    <text evidence="1">The sequence shown here is derived from an EMBL/GenBank/DDBJ whole genome shotgun (WGS) entry which is preliminary data.</text>
</comment>
<dbReference type="AlphaFoldDB" id="X1IDS1"/>